<keyword evidence="3" id="KW-1185">Reference proteome</keyword>
<protein>
    <submittedName>
        <fullName evidence="2">DUF4376 domain-containing protein</fullName>
    </submittedName>
</protein>
<evidence type="ECO:0000259" key="1">
    <source>
        <dbReference type="Pfam" id="PF14301"/>
    </source>
</evidence>
<evidence type="ECO:0000313" key="3">
    <source>
        <dbReference type="Proteomes" id="UP000294829"/>
    </source>
</evidence>
<dbReference type="OrthoDB" id="8690176at2"/>
<dbReference type="Proteomes" id="UP000294829">
    <property type="component" value="Unassembled WGS sequence"/>
</dbReference>
<comment type="caution">
    <text evidence="2">The sequence shown here is derived from an EMBL/GenBank/DDBJ whole genome shotgun (WGS) entry which is preliminary data.</text>
</comment>
<feature type="domain" description="DUF4376" evidence="1">
    <location>
        <begin position="83"/>
        <end position="192"/>
    </location>
</feature>
<dbReference type="InterPro" id="IPR025484">
    <property type="entry name" value="DUF4376"/>
</dbReference>
<reference evidence="2 3" key="1">
    <citation type="submission" date="2019-03" db="EMBL/GenBank/DDBJ databases">
        <title>Sapientia aquatica gen. nov., sp. nov., isolated from a crater lake.</title>
        <authorList>
            <person name="Felfoldi T."/>
            <person name="Szabo A."/>
            <person name="Toth E."/>
            <person name="Schumann P."/>
            <person name="Keki Z."/>
            <person name="Marialigeti K."/>
            <person name="Mathe I."/>
        </authorList>
    </citation>
    <scope>NUCLEOTIDE SEQUENCE [LARGE SCALE GENOMIC DNA]</scope>
    <source>
        <strain evidence="2 3">SA-152</strain>
    </source>
</reference>
<evidence type="ECO:0000313" key="2">
    <source>
        <dbReference type="EMBL" id="TDK63560.1"/>
    </source>
</evidence>
<gene>
    <name evidence="2" type="ORF">E2I14_15275</name>
</gene>
<dbReference type="RefSeq" id="WP_133330076.1">
    <property type="nucleotide sequence ID" value="NZ_SMYL01000009.1"/>
</dbReference>
<dbReference type="EMBL" id="SMYL01000009">
    <property type="protein sequence ID" value="TDK63560.1"/>
    <property type="molecule type" value="Genomic_DNA"/>
</dbReference>
<dbReference type="Pfam" id="PF14301">
    <property type="entry name" value="DUF4376"/>
    <property type="match status" value="1"/>
</dbReference>
<organism evidence="2 3">
    <name type="scientific">Sapientia aquatica</name>
    <dbReference type="NCBI Taxonomy" id="1549640"/>
    <lineage>
        <taxon>Bacteria</taxon>
        <taxon>Pseudomonadati</taxon>
        <taxon>Pseudomonadota</taxon>
        <taxon>Betaproteobacteria</taxon>
        <taxon>Burkholderiales</taxon>
        <taxon>Oxalobacteraceae</taxon>
        <taxon>Sapientia</taxon>
    </lineage>
</organism>
<proteinExistence type="predicted"/>
<accession>A0A4R5VXB9</accession>
<dbReference type="AlphaFoldDB" id="A0A4R5VXB9"/>
<name>A0A4R5VXB9_9BURK</name>
<sequence>MNCYGIYNITTGVIRCVLTASNDNISENVQAGESAIILLDDEADDKHYVSNGVVVPYPTKPAEFYIWDYTTTTWIDPRTLADAQLAQWEIVKAARDAANLTGFVWNSMNFQSDPTSQAQIQGAIQLAQLAIAASQPFSIVWTLTDNTTTTLSATDMFGVGVALGTFIQTNYAKGVALRNEINAATSIPAVEAIVWN</sequence>